<dbReference type="STRING" id="349215.A11S_2173"/>
<accession>M4VLJ2</accession>
<name>M4VLJ2_9BACT</name>
<dbReference type="HOGENOM" id="CLU_132664_0_0_5"/>
<dbReference type="Proteomes" id="UP000011932">
    <property type="component" value="Chromosome"/>
</dbReference>
<evidence type="ECO:0000313" key="2">
    <source>
        <dbReference type="Proteomes" id="UP000011932"/>
    </source>
</evidence>
<evidence type="ECO:0000313" key="1">
    <source>
        <dbReference type="EMBL" id="AGH98971.1"/>
    </source>
</evidence>
<gene>
    <name evidence="1" type="ORF">A11S_2173</name>
</gene>
<reference evidence="1 2" key="1">
    <citation type="journal article" date="2013" name="ISME J.">
        <title>By their genes ye shall know them: genomic signatures of predatory bacteria.</title>
        <authorList>
            <person name="Pasternak Z."/>
            <person name="Pietrokovski S."/>
            <person name="Rotem O."/>
            <person name="Gophna U."/>
            <person name="Lurie-Weinberger M.N."/>
            <person name="Jurkevitch E."/>
        </authorList>
    </citation>
    <scope>NUCLEOTIDE SEQUENCE [LARGE SCALE GENOMIC DNA]</scope>
    <source>
        <strain evidence="1">EPB</strain>
    </source>
</reference>
<dbReference type="KEGG" id="man:A11S_2173"/>
<dbReference type="OrthoDB" id="1550462at2"/>
<organism evidence="1 2">
    <name type="scientific">Micavibrio aeruginosavorus EPB</name>
    <dbReference type="NCBI Taxonomy" id="349215"/>
    <lineage>
        <taxon>Bacteria</taxon>
        <taxon>Pseudomonadati</taxon>
        <taxon>Bdellovibrionota</taxon>
        <taxon>Bdellovibrionia</taxon>
        <taxon>Bdellovibrionales</taxon>
        <taxon>Pseudobdellovibrionaceae</taxon>
        <taxon>Micavibrio</taxon>
    </lineage>
</organism>
<proteinExistence type="predicted"/>
<dbReference type="AlphaFoldDB" id="M4VLJ2"/>
<protein>
    <submittedName>
        <fullName evidence="1">Uncharacterized protein</fullName>
    </submittedName>
</protein>
<sequence>MNNVRIENSKIIVHVPMILRKWGGKKVLIGPQGQDLRALEADIRKDEKLLKALGRAYCWNKWLLTGKYATVQEMSERQKINKSYMQRMMRIMQLSPKIVEAILDGQQPEGFALTDIEKTFSPIWAEQEKQFGFKDEPIAL</sequence>
<dbReference type="SUPFAM" id="SSF109709">
    <property type="entry name" value="KorB DNA-binding domain-like"/>
    <property type="match status" value="1"/>
</dbReference>
<dbReference type="RefSeq" id="WP_015468485.1">
    <property type="nucleotide sequence ID" value="NC_020812.1"/>
</dbReference>
<dbReference type="EMBL" id="CP003538">
    <property type="protein sequence ID" value="AGH98971.1"/>
    <property type="molecule type" value="Genomic_DNA"/>
</dbReference>